<dbReference type="EMBL" id="CM042043">
    <property type="protein sequence ID" value="KAI3694977.1"/>
    <property type="molecule type" value="Genomic_DNA"/>
</dbReference>
<name>A0ACB8ZBJ9_9ASTR</name>
<evidence type="ECO:0000313" key="1">
    <source>
        <dbReference type="EMBL" id="KAI3694977.1"/>
    </source>
</evidence>
<accession>A0ACB8ZBJ9</accession>
<reference evidence="1 2" key="2">
    <citation type="journal article" date="2022" name="Mol. Ecol. Resour.">
        <title>The genomes of chicory, endive, great burdock and yacon provide insights into Asteraceae paleo-polyploidization history and plant inulin production.</title>
        <authorList>
            <person name="Fan W."/>
            <person name="Wang S."/>
            <person name="Wang H."/>
            <person name="Wang A."/>
            <person name="Jiang F."/>
            <person name="Liu H."/>
            <person name="Zhao H."/>
            <person name="Xu D."/>
            <person name="Zhang Y."/>
        </authorList>
    </citation>
    <scope>NUCLEOTIDE SEQUENCE [LARGE SCALE GENOMIC DNA]</scope>
    <source>
        <strain evidence="2">cv. Yunnan</strain>
        <tissue evidence="1">Leaves</tissue>
    </source>
</reference>
<organism evidence="1 2">
    <name type="scientific">Smallanthus sonchifolius</name>
    <dbReference type="NCBI Taxonomy" id="185202"/>
    <lineage>
        <taxon>Eukaryota</taxon>
        <taxon>Viridiplantae</taxon>
        <taxon>Streptophyta</taxon>
        <taxon>Embryophyta</taxon>
        <taxon>Tracheophyta</taxon>
        <taxon>Spermatophyta</taxon>
        <taxon>Magnoliopsida</taxon>
        <taxon>eudicotyledons</taxon>
        <taxon>Gunneridae</taxon>
        <taxon>Pentapetalae</taxon>
        <taxon>asterids</taxon>
        <taxon>campanulids</taxon>
        <taxon>Asterales</taxon>
        <taxon>Asteraceae</taxon>
        <taxon>Asteroideae</taxon>
        <taxon>Heliantheae alliance</taxon>
        <taxon>Millerieae</taxon>
        <taxon>Smallanthus</taxon>
    </lineage>
</organism>
<keyword evidence="2" id="KW-1185">Reference proteome</keyword>
<protein>
    <submittedName>
        <fullName evidence="1">Uncharacterized protein</fullName>
    </submittedName>
</protein>
<comment type="caution">
    <text evidence="1">The sequence shown here is derived from an EMBL/GenBank/DDBJ whole genome shotgun (WGS) entry which is preliminary data.</text>
</comment>
<evidence type="ECO:0000313" key="2">
    <source>
        <dbReference type="Proteomes" id="UP001056120"/>
    </source>
</evidence>
<sequence length="623" mass="68704">MLSNTAMSNVCCCNVTYKGEEKSTARYKLLSQISFKSIERKGGFRASGFIYGLVALENMGFISNVLIMFTYFMHDLNFNIPGSANTVTNFMGSTFLLSIIGAFISDTFISRFHTVLIFGVVEIVAFMIMTIQAHDTSLHPKPCGGKESCMGGGTGVMFYTSLALLALGSGGVRGALAAFGADQFDTSKPKGLKAQGSYFNWLVLSATFGASVGVTGFVWVSTNHGWWWGFCLATIGCFLGFSLFLMGMPFYSIQVPKDSPFLSIGRVIVLAINNRKVKLPENPEELHENNTNKAFPGKKLTRTSQFSWLDKAAIVPNNSKPSELAPWEICTVTQVEEVKILIRMLPIIFSTVIMNTCLAQLQTFSQAQGNFMNRKLGKLDFPAGSIPVIPLVFMTVLLPVYEFLFVPFARKFTKHPQGISQLQRVGIGLVLSAISMGVAGIVEVKRRNQSRINPLQPISLFWLSFQYGIFGIADMFSLVGLLEFFYKEAPVGMRSLATSFTWISMSFGYFFSTVLVDIVNAVTKRVSPSKTGWLHGLMLDNNNLNLFYWFLAVLSLINFGIYLISASLYQYKKEDDVLLTTEMASTATSIAMESASENKVPKTTSEEDITHGKTSAAPNDVKD</sequence>
<dbReference type="Proteomes" id="UP001056120">
    <property type="component" value="Linkage Group LG26"/>
</dbReference>
<proteinExistence type="predicted"/>
<gene>
    <name evidence="1" type="ORF">L1987_77963</name>
</gene>
<reference evidence="2" key="1">
    <citation type="journal article" date="2022" name="Mol. Ecol. Resour.">
        <title>The genomes of chicory, endive, great burdock and yacon provide insights into Asteraceae palaeo-polyploidization history and plant inulin production.</title>
        <authorList>
            <person name="Fan W."/>
            <person name="Wang S."/>
            <person name="Wang H."/>
            <person name="Wang A."/>
            <person name="Jiang F."/>
            <person name="Liu H."/>
            <person name="Zhao H."/>
            <person name="Xu D."/>
            <person name="Zhang Y."/>
        </authorList>
    </citation>
    <scope>NUCLEOTIDE SEQUENCE [LARGE SCALE GENOMIC DNA]</scope>
    <source>
        <strain evidence="2">cv. Yunnan</strain>
    </source>
</reference>